<keyword evidence="1" id="KW-0732">Signal</keyword>
<feature type="domain" description="PRC-barrel" evidence="2">
    <location>
        <begin position="35"/>
        <end position="112"/>
    </location>
</feature>
<sequence length="287" mass="29993">MKKLLISTSVAIAMGLPVLAADTGSMFRSEAGPAEFRASTFVGKRIYQTESDSLKDVMDGVQDGWSDIGEVNDVILSRDGTAEAVLVDIGGFLGIGENQIAVDMDALKFIKDGNAEAGADGYFLVLNAPEAALETAPAYEMSSNVEAEVNTEVKTDIAAETDTETSLATELEAATDQAVDKIAGVLTPEHSASADLAAGKLTADELTGANAFDANDEMIGKVSDIVMDGKGDVDAVIVDVGGFLGLGAKPVKLGLGDLTIEDHDGSLRVYTMMTKSQMEALPEYKDL</sequence>
<evidence type="ECO:0000313" key="3">
    <source>
        <dbReference type="EMBL" id="KUP91483.1"/>
    </source>
</evidence>
<protein>
    <submittedName>
        <fullName evidence="3">PRC-barrel domain protein</fullName>
    </submittedName>
</protein>
<organism evidence="3 4">
    <name type="scientific">Tritonibacter horizontis</name>
    <dbReference type="NCBI Taxonomy" id="1768241"/>
    <lineage>
        <taxon>Bacteria</taxon>
        <taxon>Pseudomonadati</taxon>
        <taxon>Pseudomonadota</taxon>
        <taxon>Alphaproteobacteria</taxon>
        <taxon>Rhodobacterales</taxon>
        <taxon>Paracoccaceae</taxon>
        <taxon>Tritonibacter</taxon>
    </lineage>
</organism>
<dbReference type="SUPFAM" id="SSF50346">
    <property type="entry name" value="PRC-barrel domain"/>
    <property type="match status" value="2"/>
</dbReference>
<dbReference type="Gene3D" id="2.30.30.240">
    <property type="entry name" value="PRC-barrel domain"/>
    <property type="match status" value="2"/>
</dbReference>
<accession>A0A132BT03</accession>
<dbReference type="EMBL" id="LPUY01000095">
    <property type="protein sequence ID" value="KUP91483.1"/>
    <property type="molecule type" value="Genomic_DNA"/>
</dbReference>
<dbReference type="OrthoDB" id="7876889at2"/>
<comment type="caution">
    <text evidence="3">The sequence shown here is derived from an EMBL/GenBank/DDBJ whole genome shotgun (WGS) entry which is preliminary data.</text>
</comment>
<gene>
    <name evidence="3" type="ORF">TRIHO_36460</name>
</gene>
<evidence type="ECO:0000313" key="4">
    <source>
        <dbReference type="Proteomes" id="UP000068382"/>
    </source>
</evidence>
<dbReference type="Pfam" id="PF05239">
    <property type="entry name" value="PRC"/>
    <property type="match status" value="2"/>
</dbReference>
<dbReference type="PANTHER" id="PTHR36505:SF1">
    <property type="entry name" value="BLR1072 PROTEIN"/>
    <property type="match status" value="1"/>
</dbReference>
<dbReference type="PANTHER" id="PTHR36505">
    <property type="entry name" value="BLR1072 PROTEIN"/>
    <property type="match status" value="1"/>
</dbReference>
<feature type="domain" description="PRC-barrel" evidence="2">
    <location>
        <begin position="202"/>
        <end position="252"/>
    </location>
</feature>
<dbReference type="AlphaFoldDB" id="A0A132BT03"/>
<evidence type="ECO:0000259" key="2">
    <source>
        <dbReference type="Pfam" id="PF05239"/>
    </source>
</evidence>
<proteinExistence type="predicted"/>
<dbReference type="RefSeq" id="WP_068247045.1">
    <property type="nucleotide sequence ID" value="NZ_LPUY01000095.1"/>
</dbReference>
<name>A0A132BT03_9RHOB</name>
<dbReference type="InterPro" id="IPR011033">
    <property type="entry name" value="PRC_barrel-like_sf"/>
</dbReference>
<reference evidence="3 4" key="1">
    <citation type="submission" date="2015-12" db="EMBL/GenBank/DDBJ databases">
        <title>Genome sequence of the marine Rhodobacteraceae strain O3.65, Candidatus Tritonibacter horizontis.</title>
        <authorList>
            <person name="Poehlein A."/>
            <person name="Giebel H.A."/>
            <person name="Voget S."/>
            <person name="Brinkhoff T."/>
        </authorList>
    </citation>
    <scope>NUCLEOTIDE SEQUENCE [LARGE SCALE GENOMIC DNA]</scope>
    <source>
        <strain evidence="3 4">O3.65</strain>
    </source>
</reference>
<dbReference type="PATRIC" id="fig|1768241.3.peg.3804"/>
<feature type="chain" id="PRO_5007288532" evidence="1">
    <location>
        <begin position="21"/>
        <end position="287"/>
    </location>
</feature>
<evidence type="ECO:0000256" key="1">
    <source>
        <dbReference type="SAM" id="SignalP"/>
    </source>
</evidence>
<dbReference type="Proteomes" id="UP000068382">
    <property type="component" value="Unassembled WGS sequence"/>
</dbReference>
<feature type="signal peptide" evidence="1">
    <location>
        <begin position="1"/>
        <end position="20"/>
    </location>
</feature>
<dbReference type="InterPro" id="IPR027275">
    <property type="entry name" value="PRC-brl_dom"/>
</dbReference>
<keyword evidence="4" id="KW-1185">Reference proteome</keyword>